<proteinExistence type="predicted"/>
<evidence type="ECO:0000313" key="1">
    <source>
        <dbReference type="EMBL" id="KAA1155911.1"/>
    </source>
</evidence>
<dbReference type="Proteomes" id="UP000322915">
    <property type="component" value="Unassembled WGS sequence"/>
</dbReference>
<gene>
    <name evidence="1" type="ORF">EU509_10565</name>
</gene>
<keyword evidence="2" id="KW-1185">Reference proteome</keyword>
<evidence type="ECO:0000313" key="2">
    <source>
        <dbReference type="Proteomes" id="UP000322915"/>
    </source>
</evidence>
<accession>A0ABQ6RHG9</accession>
<dbReference type="RefSeq" id="WP_149606025.1">
    <property type="nucleotide sequence ID" value="NZ_SEUJ01000070.1"/>
</dbReference>
<protein>
    <recommendedName>
        <fullName evidence="3">Apea-like HEPN domain-containing protein</fullName>
    </recommendedName>
</protein>
<name>A0ABQ6RHG9_9GAMM</name>
<reference evidence="1 2" key="1">
    <citation type="submission" date="2019-01" db="EMBL/GenBank/DDBJ databases">
        <title>Genome sequences of marine Pseudoalteromonas species.</title>
        <authorList>
            <person name="Boraston A.B."/>
            <person name="Hehemann J.-H."/>
            <person name="Vickers C.J."/>
            <person name="Salama-Alber O."/>
            <person name="Abe K."/>
            <person name="Hettle A.J."/>
        </authorList>
    </citation>
    <scope>NUCLEOTIDE SEQUENCE [LARGE SCALE GENOMIC DNA]</scope>
    <source>
        <strain evidence="1 2">PS47</strain>
    </source>
</reference>
<comment type="caution">
    <text evidence="1">The sequence shown here is derived from an EMBL/GenBank/DDBJ whole genome shotgun (WGS) entry which is preliminary data.</text>
</comment>
<organism evidence="1 2">
    <name type="scientific">Pseudoalteromonas fuliginea</name>
    <dbReference type="NCBI Taxonomy" id="1872678"/>
    <lineage>
        <taxon>Bacteria</taxon>
        <taxon>Pseudomonadati</taxon>
        <taxon>Pseudomonadota</taxon>
        <taxon>Gammaproteobacteria</taxon>
        <taxon>Alteromonadales</taxon>
        <taxon>Pseudoalteromonadaceae</taxon>
        <taxon>Pseudoalteromonas</taxon>
    </lineage>
</organism>
<dbReference type="EMBL" id="SEUJ01000070">
    <property type="protein sequence ID" value="KAA1155911.1"/>
    <property type="molecule type" value="Genomic_DNA"/>
</dbReference>
<sequence length="293" mass="33265">MNREHLKKWLDYQELGIKPSRYKLESIVFSDNSISEEAHFQLNGHELSLHPLPEDFKKTSNLEGLMPAFLCRVISDYESHRGGNNFDIHTCLDKVLPLVGFNYSLPISFAQWEEYDGEWIQCIGGGAACSMLLTHQSLPNDNIVEIVNAYETVSKRVDKRAVKASKIRTRLKEAVELEGVSRRYSFLSYYSILEIISDDLASKKNCPSENLIAQEIAKFSLSTRGSQRTKIYSLLNALEHDFNLDDCISLSDIRNNIAHGEQAVAHEAFDLCKKLAFWASEKFVIEVAKVALN</sequence>
<evidence type="ECO:0008006" key="3">
    <source>
        <dbReference type="Google" id="ProtNLM"/>
    </source>
</evidence>